<dbReference type="PANTHER" id="PTHR31639:SF312">
    <property type="entry name" value="CYCLIN-LIKE F-BOX"/>
    <property type="match status" value="1"/>
</dbReference>
<evidence type="ECO:0000313" key="2">
    <source>
        <dbReference type="Proteomes" id="UP000823775"/>
    </source>
</evidence>
<protein>
    <submittedName>
        <fullName evidence="1">Uncharacterized protein</fullName>
    </submittedName>
</protein>
<sequence>MSVLSKIWNRIWSTHLVIALDQQFYEMINQSTFSNGYKDIVYQILLQHMSGPIIQFFLNISSTDLNNWDIDHWLLRVSTRGVHKLTIKNYSEDPYILPSFLFDSSSKLRYLSITNCTFKLPRDTSPFKKLVIMSLCLSSSFFKFVVPDSLPKMLGAPLVHRQILMLAFTFHALAQVSAVICLLQSAPQLHTLNIQLLLARCPSLVKVTVTPTRLLEDDEVRRFFLDLL</sequence>
<evidence type="ECO:0000313" key="1">
    <source>
        <dbReference type="EMBL" id="MCD7457948.1"/>
    </source>
</evidence>
<dbReference type="Proteomes" id="UP000823775">
    <property type="component" value="Unassembled WGS sequence"/>
</dbReference>
<dbReference type="PANTHER" id="PTHR31639">
    <property type="entry name" value="F-BOX PROTEIN-LIKE"/>
    <property type="match status" value="1"/>
</dbReference>
<dbReference type="EMBL" id="JACEIK010000487">
    <property type="protein sequence ID" value="MCD7457948.1"/>
    <property type="molecule type" value="Genomic_DNA"/>
</dbReference>
<keyword evidence="2" id="KW-1185">Reference proteome</keyword>
<reference evidence="1 2" key="1">
    <citation type="journal article" date="2021" name="BMC Genomics">
        <title>Datura genome reveals duplications of psychoactive alkaloid biosynthetic genes and high mutation rate following tissue culture.</title>
        <authorList>
            <person name="Rajewski A."/>
            <person name="Carter-House D."/>
            <person name="Stajich J."/>
            <person name="Litt A."/>
        </authorList>
    </citation>
    <scope>NUCLEOTIDE SEQUENCE [LARGE SCALE GENOMIC DNA]</scope>
    <source>
        <strain evidence="1">AR-01</strain>
    </source>
</reference>
<accession>A0ABS8SGN5</accession>
<organism evidence="1 2">
    <name type="scientific">Datura stramonium</name>
    <name type="common">Jimsonweed</name>
    <name type="synonym">Common thornapple</name>
    <dbReference type="NCBI Taxonomy" id="4076"/>
    <lineage>
        <taxon>Eukaryota</taxon>
        <taxon>Viridiplantae</taxon>
        <taxon>Streptophyta</taxon>
        <taxon>Embryophyta</taxon>
        <taxon>Tracheophyta</taxon>
        <taxon>Spermatophyta</taxon>
        <taxon>Magnoliopsida</taxon>
        <taxon>eudicotyledons</taxon>
        <taxon>Gunneridae</taxon>
        <taxon>Pentapetalae</taxon>
        <taxon>asterids</taxon>
        <taxon>lamiids</taxon>
        <taxon>Solanales</taxon>
        <taxon>Solanaceae</taxon>
        <taxon>Solanoideae</taxon>
        <taxon>Datureae</taxon>
        <taxon>Datura</taxon>
    </lineage>
</organism>
<gene>
    <name evidence="1" type="ORF">HAX54_036635</name>
</gene>
<comment type="caution">
    <text evidence="1">The sequence shown here is derived from an EMBL/GenBank/DDBJ whole genome shotgun (WGS) entry which is preliminary data.</text>
</comment>
<proteinExistence type="predicted"/>
<name>A0ABS8SGN5_DATST</name>